<feature type="transmembrane region" description="Helical" evidence="1">
    <location>
        <begin position="174"/>
        <end position="193"/>
    </location>
</feature>
<feature type="transmembrane region" description="Helical" evidence="1">
    <location>
        <begin position="86"/>
        <end position="107"/>
    </location>
</feature>
<organism evidence="2 3">
    <name type="scientific">Rhizomicrobium electricum</name>
    <dbReference type="NCBI Taxonomy" id="480070"/>
    <lineage>
        <taxon>Bacteria</taxon>
        <taxon>Pseudomonadati</taxon>
        <taxon>Pseudomonadota</taxon>
        <taxon>Alphaproteobacteria</taxon>
        <taxon>Micropepsales</taxon>
        <taxon>Micropepsaceae</taxon>
        <taxon>Rhizomicrobium</taxon>
    </lineage>
</organism>
<name>A0ABN1F8D9_9PROT</name>
<feature type="transmembrane region" description="Helical" evidence="1">
    <location>
        <begin position="114"/>
        <end position="135"/>
    </location>
</feature>
<dbReference type="EMBL" id="BAAADD010000011">
    <property type="protein sequence ID" value="GAA0584996.1"/>
    <property type="molecule type" value="Genomic_DNA"/>
</dbReference>
<dbReference type="RefSeq" id="WP_166929194.1">
    <property type="nucleotide sequence ID" value="NZ_BAAADD010000011.1"/>
</dbReference>
<keyword evidence="1" id="KW-0472">Membrane</keyword>
<protein>
    <submittedName>
        <fullName evidence="2">Ceramidase domain-containing protein</fullName>
    </submittedName>
</protein>
<feature type="transmembrane region" description="Helical" evidence="1">
    <location>
        <begin position="60"/>
        <end position="80"/>
    </location>
</feature>
<evidence type="ECO:0000256" key="1">
    <source>
        <dbReference type="SAM" id="Phobius"/>
    </source>
</evidence>
<proteinExistence type="predicted"/>
<sequence length="232" mass="24785">MATPGFIGPVYCDTFIAGTTEPHMWLGMHEPVNTITNAAILIAAWLAYRHIKRSNVGFSGGLIVLLVLLVSVGVGSALWHGLRTQWALTLDWIPGVLYLLVLTVLWIRQLYGWVAGILGMLAMMLLATSGVRYFGGELAAISPNLRFVPMFATVTLTGIIMVSGSWVKYGRKTGLLGVAIIAAGLTAAVARSIDLIVCPTIPVGTHFLWHIGLSTAACLGVVLMVKMKRAAG</sequence>
<comment type="caution">
    <text evidence="2">The sequence shown here is derived from an EMBL/GenBank/DDBJ whole genome shotgun (WGS) entry which is preliminary data.</text>
</comment>
<dbReference type="Proteomes" id="UP001499951">
    <property type="component" value="Unassembled WGS sequence"/>
</dbReference>
<keyword evidence="3" id="KW-1185">Reference proteome</keyword>
<evidence type="ECO:0000313" key="2">
    <source>
        <dbReference type="EMBL" id="GAA0584996.1"/>
    </source>
</evidence>
<accession>A0ABN1F8D9</accession>
<keyword evidence="1" id="KW-1133">Transmembrane helix</keyword>
<feature type="transmembrane region" description="Helical" evidence="1">
    <location>
        <begin position="147"/>
        <end position="167"/>
    </location>
</feature>
<keyword evidence="1" id="KW-0812">Transmembrane</keyword>
<feature type="transmembrane region" description="Helical" evidence="1">
    <location>
        <begin position="31"/>
        <end position="48"/>
    </location>
</feature>
<gene>
    <name evidence="2" type="ORF">GCM10008942_37370</name>
</gene>
<evidence type="ECO:0000313" key="3">
    <source>
        <dbReference type="Proteomes" id="UP001499951"/>
    </source>
</evidence>
<feature type="transmembrane region" description="Helical" evidence="1">
    <location>
        <begin position="205"/>
        <end position="225"/>
    </location>
</feature>
<reference evidence="2 3" key="1">
    <citation type="journal article" date="2019" name="Int. J. Syst. Evol. Microbiol.">
        <title>The Global Catalogue of Microorganisms (GCM) 10K type strain sequencing project: providing services to taxonomists for standard genome sequencing and annotation.</title>
        <authorList>
            <consortium name="The Broad Institute Genomics Platform"/>
            <consortium name="The Broad Institute Genome Sequencing Center for Infectious Disease"/>
            <person name="Wu L."/>
            <person name="Ma J."/>
        </authorList>
    </citation>
    <scope>NUCLEOTIDE SEQUENCE [LARGE SCALE GENOMIC DNA]</scope>
    <source>
        <strain evidence="2 3">JCM 15089</strain>
    </source>
</reference>